<reference evidence="3 4" key="1">
    <citation type="submission" date="2020-04" db="EMBL/GenBank/DDBJ databases">
        <title>Perkinsus chesapeaki whole genome sequence.</title>
        <authorList>
            <person name="Bogema D.R."/>
        </authorList>
    </citation>
    <scope>NUCLEOTIDE SEQUENCE [LARGE SCALE GENOMIC DNA]</scope>
    <source>
        <strain evidence="3">ATCC PRA-425</strain>
    </source>
</reference>
<dbReference type="Pfam" id="PF00098">
    <property type="entry name" value="zf-CCHC"/>
    <property type="match status" value="1"/>
</dbReference>
<dbReference type="SMART" id="SM00343">
    <property type="entry name" value="ZnF_C2HC"/>
    <property type="match status" value="1"/>
</dbReference>
<dbReference type="GO" id="GO:0008270">
    <property type="term" value="F:zinc ion binding"/>
    <property type="evidence" value="ECO:0007669"/>
    <property type="project" value="UniProtKB-KW"/>
</dbReference>
<dbReference type="InterPro" id="IPR036875">
    <property type="entry name" value="Znf_CCHC_sf"/>
</dbReference>
<sequence>MVERAQIVTQGHSVNSQKQEQSFYAGYQSTGYGGKGQSRGYFKGGKGLGKGGKGYKGKGRYQQRDPYWFNRCFSCGQAGHIAKDCPNTNIGMLAYEEEVDEEHSEVQDSGN</sequence>
<dbReference type="OrthoDB" id="1099063at2759"/>
<dbReference type="SUPFAM" id="SSF57756">
    <property type="entry name" value="Retrovirus zinc finger-like domains"/>
    <property type="match status" value="1"/>
</dbReference>
<proteinExistence type="predicted"/>
<dbReference type="AlphaFoldDB" id="A0A7J6KL77"/>
<keyword evidence="1" id="KW-0862">Zinc</keyword>
<protein>
    <recommendedName>
        <fullName evidence="2">CCHC-type domain-containing protein</fullName>
    </recommendedName>
</protein>
<keyword evidence="1" id="KW-0479">Metal-binding</keyword>
<comment type="caution">
    <text evidence="3">The sequence shown here is derived from an EMBL/GenBank/DDBJ whole genome shotgun (WGS) entry which is preliminary data.</text>
</comment>
<dbReference type="InterPro" id="IPR001878">
    <property type="entry name" value="Znf_CCHC"/>
</dbReference>
<dbReference type="GO" id="GO:0003676">
    <property type="term" value="F:nucleic acid binding"/>
    <property type="evidence" value="ECO:0007669"/>
    <property type="project" value="InterPro"/>
</dbReference>
<organism evidence="3 4">
    <name type="scientific">Perkinsus chesapeaki</name>
    <name type="common">Clam parasite</name>
    <name type="synonym">Perkinsus andrewsi</name>
    <dbReference type="NCBI Taxonomy" id="330153"/>
    <lineage>
        <taxon>Eukaryota</taxon>
        <taxon>Sar</taxon>
        <taxon>Alveolata</taxon>
        <taxon>Perkinsozoa</taxon>
        <taxon>Perkinsea</taxon>
        <taxon>Perkinsida</taxon>
        <taxon>Perkinsidae</taxon>
        <taxon>Perkinsus</taxon>
    </lineage>
</organism>
<dbReference type="Gene3D" id="4.10.60.10">
    <property type="entry name" value="Zinc finger, CCHC-type"/>
    <property type="match status" value="1"/>
</dbReference>
<feature type="domain" description="CCHC-type" evidence="2">
    <location>
        <begin position="71"/>
        <end position="87"/>
    </location>
</feature>
<dbReference type="EMBL" id="JAAPAO010002327">
    <property type="protein sequence ID" value="KAF4647858.1"/>
    <property type="molecule type" value="Genomic_DNA"/>
</dbReference>
<gene>
    <name evidence="3" type="ORF">FOL47_004052</name>
</gene>
<evidence type="ECO:0000256" key="1">
    <source>
        <dbReference type="PROSITE-ProRule" id="PRU00047"/>
    </source>
</evidence>
<name>A0A7J6KL77_PERCH</name>
<evidence type="ECO:0000313" key="4">
    <source>
        <dbReference type="Proteomes" id="UP000591131"/>
    </source>
</evidence>
<dbReference type="Proteomes" id="UP000591131">
    <property type="component" value="Unassembled WGS sequence"/>
</dbReference>
<keyword evidence="4" id="KW-1185">Reference proteome</keyword>
<evidence type="ECO:0000313" key="3">
    <source>
        <dbReference type="EMBL" id="KAF4647858.1"/>
    </source>
</evidence>
<evidence type="ECO:0000259" key="2">
    <source>
        <dbReference type="PROSITE" id="PS50158"/>
    </source>
</evidence>
<keyword evidence="1" id="KW-0863">Zinc-finger</keyword>
<dbReference type="PROSITE" id="PS50158">
    <property type="entry name" value="ZF_CCHC"/>
    <property type="match status" value="1"/>
</dbReference>
<accession>A0A7J6KL77</accession>